<evidence type="ECO:0000313" key="3">
    <source>
        <dbReference type="EMBL" id="GGA14599.1"/>
    </source>
</evidence>
<evidence type="ECO:0000313" key="4">
    <source>
        <dbReference type="Proteomes" id="UP000615455"/>
    </source>
</evidence>
<organism evidence="3 4">
    <name type="scientific">Paenibacillus marchantiophytorum</name>
    <dbReference type="NCBI Taxonomy" id="1619310"/>
    <lineage>
        <taxon>Bacteria</taxon>
        <taxon>Bacillati</taxon>
        <taxon>Bacillota</taxon>
        <taxon>Bacilli</taxon>
        <taxon>Bacillales</taxon>
        <taxon>Paenibacillaceae</taxon>
        <taxon>Paenibacillus</taxon>
    </lineage>
</organism>
<feature type="transmembrane region" description="Helical" evidence="1">
    <location>
        <begin position="150"/>
        <end position="168"/>
    </location>
</feature>
<gene>
    <name evidence="3" type="primary">bcrC</name>
    <name evidence="3" type="ORF">GCM10008018_69380</name>
</gene>
<dbReference type="RefSeq" id="WP_189020489.1">
    <property type="nucleotide sequence ID" value="NZ_BMHE01000076.1"/>
</dbReference>
<dbReference type="InterPro" id="IPR033879">
    <property type="entry name" value="UPP_Pase"/>
</dbReference>
<keyword evidence="1" id="KW-0472">Membrane</keyword>
<evidence type="ECO:0000259" key="2">
    <source>
        <dbReference type="SMART" id="SM00014"/>
    </source>
</evidence>
<feature type="domain" description="Phosphatidic acid phosphatase type 2/haloperoxidase" evidence="2">
    <location>
        <begin position="61"/>
        <end position="165"/>
    </location>
</feature>
<dbReference type="PANTHER" id="PTHR14969">
    <property type="entry name" value="SPHINGOSINE-1-PHOSPHATE PHOSPHOHYDROLASE"/>
    <property type="match status" value="1"/>
</dbReference>
<dbReference type="SMART" id="SM00014">
    <property type="entry name" value="acidPPc"/>
    <property type="match status" value="1"/>
</dbReference>
<dbReference type="Proteomes" id="UP000615455">
    <property type="component" value="Unassembled WGS sequence"/>
</dbReference>
<keyword evidence="4" id="KW-1185">Reference proteome</keyword>
<keyword evidence="1" id="KW-1133">Transmembrane helix</keyword>
<protein>
    <submittedName>
        <fullName evidence="3">Undecaprenyl-diphosphatase</fullName>
    </submittedName>
</protein>
<proteinExistence type="predicted"/>
<evidence type="ECO:0000256" key="1">
    <source>
        <dbReference type="SAM" id="Phobius"/>
    </source>
</evidence>
<accession>A0ABQ1FJH3</accession>
<dbReference type="PANTHER" id="PTHR14969:SF58">
    <property type="entry name" value="UNDECAPRENYL-DIPHOSPHATASE BCRC"/>
    <property type="match status" value="1"/>
</dbReference>
<dbReference type="EMBL" id="BMHE01000076">
    <property type="protein sequence ID" value="GGA14599.1"/>
    <property type="molecule type" value="Genomic_DNA"/>
</dbReference>
<comment type="caution">
    <text evidence="3">The sequence shown here is derived from an EMBL/GenBank/DDBJ whole genome shotgun (WGS) entry which is preliminary data.</text>
</comment>
<name>A0ABQ1FJH3_9BACL</name>
<dbReference type="SUPFAM" id="SSF48317">
    <property type="entry name" value="Acid phosphatase/Vanadium-dependent haloperoxidase"/>
    <property type="match status" value="1"/>
</dbReference>
<dbReference type="CDD" id="cd03385">
    <property type="entry name" value="PAP2_BcrC_like"/>
    <property type="match status" value="1"/>
</dbReference>
<dbReference type="InterPro" id="IPR036938">
    <property type="entry name" value="PAP2/HPO_sf"/>
</dbReference>
<feature type="transmembrane region" description="Helical" evidence="1">
    <location>
        <begin position="30"/>
        <end position="49"/>
    </location>
</feature>
<keyword evidence="1" id="KW-0812">Transmembrane</keyword>
<reference evidence="4" key="1">
    <citation type="journal article" date="2019" name="Int. J. Syst. Evol. Microbiol.">
        <title>The Global Catalogue of Microorganisms (GCM) 10K type strain sequencing project: providing services to taxonomists for standard genome sequencing and annotation.</title>
        <authorList>
            <consortium name="The Broad Institute Genomics Platform"/>
            <consortium name="The Broad Institute Genome Sequencing Center for Infectious Disease"/>
            <person name="Wu L."/>
            <person name="Ma J."/>
        </authorList>
    </citation>
    <scope>NUCLEOTIDE SEQUENCE [LARGE SCALE GENOMIC DNA]</scope>
    <source>
        <strain evidence="4">CGMCC 1.15043</strain>
    </source>
</reference>
<dbReference type="Pfam" id="PF01569">
    <property type="entry name" value="PAP2"/>
    <property type="match status" value="1"/>
</dbReference>
<dbReference type="Gene3D" id="1.20.144.10">
    <property type="entry name" value="Phosphatidic acid phosphatase type 2/haloperoxidase"/>
    <property type="match status" value="1"/>
</dbReference>
<feature type="transmembrane region" description="Helical" evidence="1">
    <location>
        <begin position="127"/>
        <end position="144"/>
    </location>
</feature>
<dbReference type="InterPro" id="IPR000326">
    <property type="entry name" value="PAP2/HPO"/>
</dbReference>
<sequence>MSFTKLDYDLFQMINQLGDKVSFLNPLMRLFASQAEYVFYLGIVIYWFMKKGSHRRMVTEAILSACLAFMGSVLISKVYYEDRPFVSHHVLQLISHPANASFPSDHAIGAFVIATTIWLHHRKAGRLWLVLAGCIALSRVWTGVHYPSDVIGGAIIGAIAACVVHRVFKRSPLALKWMNQVIQWYGKIESKIWRGSALK</sequence>